<dbReference type="PATRIC" id="fig|1227493.4.peg.3358"/>
<dbReference type="AlphaFoldDB" id="L9ZPT3"/>
<organism evidence="2 3">
    <name type="scientific">Natrialba hulunbeirensis JCM 10989</name>
    <dbReference type="NCBI Taxonomy" id="1227493"/>
    <lineage>
        <taxon>Archaea</taxon>
        <taxon>Methanobacteriati</taxon>
        <taxon>Methanobacteriota</taxon>
        <taxon>Stenosarchaea group</taxon>
        <taxon>Halobacteria</taxon>
        <taxon>Halobacteriales</taxon>
        <taxon>Natrialbaceae</taxon>
        <taxon>Natrialba</taxon>
    </lineage>
</organism>
<dbReference type="SUPFAM" id="SSF54285">
    <property type="entry name" value="MoaD/ThiS"/>
    <property type="match status" value="1"/>
</dbReference>
<proteinExistence type="predicted"/>
<dbReference type="EMBL" id="AOIM01000041">
    <property type="protein sequence ID" value="ELY87557.1"/>
    <property type="molecule type" value="Genomic_DNA"/>
</dbReference>
<dbReference type="STRING" id="1227493.C483_16698"/>
<comment type="caution">
    <text evidence="2">The sequence shown here is derived from an EMBL/GenBank/DDBJ whole genome shotgun (WGS) entry which is preliminary data.</text>
</comment>
<dbReference type="Gene3D" id="3.10.20.30">
    <property type="match status" value="1"/>
</dbReference>
<reference evidence="2 3" key="1">
    <citation type="journal article" date="2014" name="PLoS Genet.">
        <title>Phylogenetically driven sequencing of extremely halophilic archaea reveals strategies for static and dynamic osmo-response.</title>
        <authorList>
            <person name="Becker E.A."/>
            <person name="Seitzer P.M."/>
            <person name="Tritt A."/>
            <person name="Larsen D."/>
            <person name="Krusor M."/>
            <person name="Yao A.I."/>
            <person name="Wu D."/>
            <person name="Madern D."/>
            <person name="Eisen J.A."/>
            <person name="Darling A.E."/>
            <person name="Facciotti M.T."/>
        </authorList>
    </citation>
    <scope>NUCLEOTIDE SEQUENCE [LARGE SCALE GENOMIC DNA]</scope>
    <source>
        <strain evidence="2 3">JCM 10989</strain>
    </source>
</reference>
<evidence type="ECO:0000256" key="1">
    <source>
        <dbReference type="SAM" id="MobiDB-lite"/>
    </source>
</evidence>
<feature type="region of interest" description="Disordered" evidence="1">
    <location>
        <begin position="20"/>
        <end position="42"/>
    </location>
</feature>
<evidence type="ECO:0000313" key="3">
    <source>
        <dbReference type="Proteomes" id="UP000011519"/>
    </source>
</evidence>
<accession>L9ZPT3</accession>
<dbReference type="Proteomes" id="UP000011519">
    <property type="component" value="Unassembled WGS sequence"/>
</dbReference>
<protein>
    <submittedName>
        <fullName evidence="2">Pterin cluster protein</fullName>
    </submittedName>
</protein>
<dbReference type="InterPro" id="IPR016155">
    <property type="entry name" value="Mopterin_synth/thiamin_S_b"/>
</dbReference>
<dbReference type="InterPro" id="IPR012675">
    <property type="entry name" value="Beta-grasp_dom_sf"/>
</dbReference>
<gene>
    <name evidence="2" type="ORF">C483_16698</name>
</gene>
<name>L9ZPT3_9EURY</name>
<sequence>MFGYSCFSRDGVYSSMTADAPTGDSAGSSPLQVDGDAQSDTTTVTVRCTGHVRTALGTHELEYTFPGTRLREFLESFFDEFAAHDLEEMLIAETEADATARGWAPVPDELPGTWRKNPEGEQTRPYARVCINGRFNEHDAGFDTELENGDRVALVYPFMFCC</sequence>
<keyword evidence="3" id="KW-1185">Reference proteome</keyword>
<evidence type="ECO:0000313" key="2">
    <source>
        <dbReference type="EMBL" id="ELY87557.1"/>
    </source>
</evidence>